<comment type="caution">
    <text evidence="1">The sequence shown here is derived from an EMBL/GenBank/DDBJ whole genome shotgun (WGS) entry which is preliminary data.</text>
</comment>
<dbReference type="OrthoDB" id="5896235at2759"/>
<protein>
    <submittedName>
        <fullName evidence="1">Uncharacterized protein</fullName>
    </submittedName>
</protein>
<proteinExistence type="predicted"/>
<keyword evidence="2" id="KW-1185">Reference proteome</keyword>
<evidence type="ECO:0000313" key="1">
    <source>
        <dbReference type="EMBL" id="EYB93485.1"/>
    </source>
</evidence>
<dbReference type="AlphaFoldDB" id="A0A016SSH2"/>
<name>A0A016SSH2_9BILA</name>
<evidence type="ECO:0000313" key="2">
    <source>
        <dbReference type="Proteomes" id="UP000024635"/>
    </source>
</evidence>
<sequence length="95" mass="11005">MLDEVDVFTLIEPITDAIKSHEQKLDLFARSLEERIDSTIQRLEMRMRAYYQALDTLLDHSEPRSNCVFCPYEDNRDAHSTGRCPLYADAIARAV</sequence>
<dbReference type="EMBL" id="JARK01001517">
    <property type="protein sequence ID" value="EYB93485.1"/>
    <property type="molecule type" value="Genomic_DNA"/>
</dbReference>
<organism evidence="1 2">
    <name type="scientific">Ancylostoma ceylanicum</name>
    <dbReference type="NCBI Taxonomy" id="53326"/>
    <lineage>
        <taxon>Eukaryota</taxon>
        <taxon>Metazoa</taxon>
        <taxon>Ecdysozoa</taxon>
        <taxon>Nematoda</taxon>
        <taxon>Chromadorea</taxon>
        <taxon>Rhabditida</taxon>
        <taxon>Rhabditina</taxon>
        <taxon>Rhabditomorpha</taxon>
        <taxon>Strongyloidea</taxon>
        <taxon>Ancylostomatidae</taxon>
        <taxon>Ancylostomatinae</taxon>
        <taxon>Ancylostoma</taxon>
    </lineage>
</organism>
<reference evidence="2" key="1">
    <citation type="journal article" date="2015" name="Nat. Genet.">
        <title>The genome and transcriptome of the zoonotic hookworm Ancylostoma ceylanicum identify infection-specific gene families.</title>
        <authorList>
            <person name="Schwarz E.M."/>
            <person name="Hu Y."/>
            <person name="Antoshechkin I."/>
            <person name="Miller M.M."/>
            <person name="Sternberg P.W."/>
            <person name="Aroian R.V."/>
        </authorList>
    </citation>
    <scope>NUCLEOTIDE SEQUENCE</scope>
    <source>
        <strain evidence="2">HY135</strain>
    </source>
</reference>
<dbReference type="Proteomes" id="UP000024635">
    <property type="component" value="Unassembled WGS sequence"/>
</dbReference>
<gene>
    <name evidence="1" type="primary">Acey_s0181.g839</name>
    <name evidence="1" type="ORF">Y032_0181g839</name>
</gene>
<accession>A0A016SSH2</accession>